<dbReference type="RefSeq" id="WP_013553641.1">
    <property type="nucleotide sequence ID" value="NC_014935.1"/>
</dbReference>
<evidence type="ECO:0000313" key="2">
    <source>
        <dbReference type="EMBL" id="ADV45947.1"/>
    </source>
</evidence>
<accession>E6X1T9</accession>
<keyword evidence="1" id="KW-0812">Transmembrane</keyword>
<protein>
    <submittedName>
        <fullName evidence="2">Branched-chain amino acid transport</fullName>
    </submittedName>
</protein>
<dbReference type="InterPro" id="IPR008407">
    <property type="entry name" value="Brnchd-chn_aa_trnsp_AzlD"/>
</dbReference>
<reference evidence="3" key="2">
    <citation type="submission" date="2011-01" db="EMBL/GenBank/DDBJ databases">
        <title>The complete genome of Nitratifractor salsuginis DSM 16511.</title>
        <authorList>
            <consortium name="US DOE Joint Genome Institute (JGI-PGF)"/>
            <person name="Lucas S."/>
            <person name="Copeland A."/>
            <person name="Lapidus A."/>
            <person name="Bruce D."/>
            <person name="Goodwin L."/>
            <person name="Pitluck S."/>
            <person name="Kyrpides N."/>
            <person name="Mavromatis K."/>
            <person name="Ivanova N."/>
            <person name="Mikhailova N."/>
            <person name="Zeytun A."/>
            <person name="Detter J.C."/>
            <person name="Tapia R."/>
            <person name="Han C."/>
            <person name="Land M."/>
            <person name="Hauser L."/>
            <person name="Markowitz V."/>
            <person name="Cheng J.-F."/>
            <person name="Hugenholtz P."/>
            <person name="Woyke T."/>
            <person name="Wu D."/>
            <person name="Tindall B."/>
            <person name="Schuetze A."/>
            <person name="Brambilla E."/>
            <person name="Klenk H.-P."/>
            <person name="Eisen J.A."/>
        </authorList>
    </citation>
    <scope>NUCLEOTIDE SEQUENCE [LARGE SCALE GENOMIC DNA]</scope>
    <source>
        <strain evidence="3">DSM 16511 / JCM 12458 / E9I37-1</strain>
    </source>
</reference>
<dbReference type="PIRSF" id="PIRSF003203">
    <property type="entry name" value="AzlD"/>
    <property type="match status" value="1"/>
</dbReference>
<dbReference type="AlphaFoldDB" id="E6X1T9"/>
<dbReference type="Proteomes" id="UP000008633">
    <property type="component" value="Chromosome"/>
</dbReference>
<name>E6X1T9_NITSE</name>
<feature type="transmembrane region" description="Helical" evidence="1">
    <location>
        <begin position="12"/>
        <end position="32"/>
    </location>
</feature>
<reference evidence="2 3" key="1">
    <citation type="journal article" date="2011" name="Stand. Genomic Sci.">
        <title>Complete genome sequence of Nitratifractor salsuginis type strain (E9I37-1).</title>
        <authorList>
            <person name="Anderson I."/>
            <person name="Sikorski J."/>
            <person name="Zeytun A."/>
            <person name="Nolan M."/>
            <person name="Lapidus A."/>
            <person name="Lucas S."/>
            <person name="Hammon N."/>
            <person name="Deshpande S."/>
            <person name="Cheng J.F."/>
            <person name="Tapia R."/>
            <person name="Han C."/>
            <person name="Goodwin L."/>
            <person name="Pitluck S."/>
            <person name="Liolios K."/>
            <person name="Pagani I."/>
            <person name="Ivanova N."/>
            <person name="Huntemann M."/>
            <person name="Mavromatis K."/>
            <person name="Ovchinikova G."/>
            <person name="Pati A."/>
            <person name="Chen A."/>
            <person name="Palaniappan K."/>
            <person name="Land M."/>
            <person name="Hauser L."/>
            <person name="Brambilla E.M."/>
            <person name="Ngatchou-Djao O.D."/>
            <person name="Rohde M."/>
            <person name="Tindall B.J."/>
            <person name="Goker M."/>
            <person name="Detter J.C."/>
            <person name="Woyke T."/>
            <person name="Bristow J."/>
            <person name="Eisen J.A."/>
            <person name="Markowitz V."/>
            <person name="Hugenholtz P."/>
            <person name="Klenk H.P."/>
            <person name="Kyrpides N.C."/>
        </authorList>
    </citation>
    <scope>NUCLEOTIDE SEQUENCE [LARGE SCALE GENOMIC DNA]</scope>
    <source>
        <strain evidence="3">DSM 16511 / JCM 12458 / E9I37-1</strain>
    </source>
</reference>
<dbReference type="EMBL" id="CP002452">
    <property type="protein sequence ID" value="ADV45947.1"/>
    <property type="molecule type" value="Genomic_DNA"/>
</dbReference>
<organism evidence="2 3">
    <name type="scientific">Nitratifractor salsuginis (strain DSM 16511 / JCM 12458 / E9I37-1)</name>
    <dbReference type="NCBI Taxonomy" id="749222"/>
    <lineage>
        <taxon>Bacteria</taxon>
        <taxon>Pseudomonadati</taxon>
        <taxon>Campylobacterota</taxon>
        <taxon>Epsilonproteobacteria</taxon>
        <taxon>Campylobacterales</taxon>
        <taxon>Sulfurovaceae</taxon>
        <taxon>Nitratifractor</taxon>
    </lineage>
</organism>
<evidence type="ECO:0000313" key="3">
    <source>
        <dbReference type="Proteomes" id="UP000008633"/>
    </source>
</evidence>
<keyword evidence="1" id="KW-0472">Membrane</keyword>
<gene>
    <name evidence="2" type="ordered locus">Nitsa_0679</name>
</gene>
<feature type="transmembrane region" description="Helical" evidence="1">
    <location>
        <begin position="39"/>
        <end position="61"/>
    </location>
</feature>
<dbReference type="HOGENOM" id="CLU_144816_1_1_7"/>
<dbReference type="Pfam" id="PF05437">
    <property type="entry name" value="AzlD"/>
    <property type="match status" value="1"/>
</dbReference>
<dbReference type="eggNOG" id="COG1687">
    <property type="taxonomic scope" value="Bacteria"/>
</dbReference>
<dbReference type="KEGG" id="nsa:Nitsa_0679"/>
<feature type="transmembrane region" description="Helical" evidence="1">
    <location>
        <begin position="91"/>
        <end position="108"/>
    </location>
</feature>
<proteinExistence type="predicted"/>
<keyword evidence="1" id="KW-1133">Transmembrane helix</keyword>
<sequence length="109" mass="12492">MEQVNEAWIWQAVFVMALANLLTRAAPFLFFSRHRPPRLVIFIEQNFPPVILTILILYTLSGVDLTQAPYGIRELLGIAVTVLLHWRWRNYLVSIFGGTAFYMVLVQGG</sequence>
<keyword evidence="3" id="KW-1185">Reference proteome</keyword>
<evidence type="ECO:0000256" key="1">
    <source>
        <dbReference type="SAM" id="Phobius"/>
    </source>
</evidence>
<dbReference type="STRING" id="749222.Nitsa_0679"/>